<feature type="compositionally biased region" description="Polar residues" evidence="2">
    <location>
        <begin position="84"/>
        <end position="100"/>
    </location>
</feature>
<dbReference type="AlphaFoldDB" id="A0A1B6E0G7"/>
<dbReference type="InterPro" id="IPR006579">
    <property type="entry name" value="Pre_C2HC_dom"/>
</dbReference>
<evidence type="ECO:0000259" key="3">
    <source>
        <dbReference type="Pfam" id="PF07530"/>
    </source>
</evidence>
<feature type="compositionally biased region" description="Basic residues" evidence="2">
    <location>
        <begin position="129"/>
        <end position="138"/>
    </location>
</feature>
<reference evidence="4" key="1">
    <citation type="submission" date="2015-12" db="EMBL/GenBank/DDBJ databases">
        <title>De novo transcriptome assembly of four potential Pierce s Disease insect vectors from Arizona vineyards.</title>
        <authorList>
            <person name="Tassone E.E."/>
        </authorList>
    </citation>
    <scope>NUCLEOTIDE SEQUENCE</scope>
</reference>
<feature type="compositionally biased region" description="Low complexity" evidence="2">
    <location>
        <begin position="139"/>
        <end position="150"/>
    </location>
</feature>
<organism evidence="4">
    <name type="scientific">Clastoptera arizonana</name>
    <name type="common">Arizona spittle bug</name>
    <dbReference type="NCBI Taxonomy" id="38151"/>
    <lineage>
        <taxon>Eukaryota</taxon>
        <taxon>Metazoa</taxon>
        <taxon>Ecdysozoa</taxon>
        <taxon>Arthropoda</taxon>
        <taxon>Hexapoda</taxon>
        <taxon>Insecta</taxon>
        <taxon>Pterygota</taxon>
        <taxon>Neoptera</taxon>
        <taxon>Paraneoptera</taxon>
        <taxon>Hemiptera</taxon>
        <taxon>Auchenorrhyncha</taxon>
        <taxon>Cercopoidea</taxon>
        <taxon>Clastopteridae</taxon>
        <taxon>Clastoptera</taxon>
    </lineage>
</organism>
<evidence type="ECO:0000256" key="2">
    <source>
        <dbReference type="SAM" id="MobiDB-lite"/>
    </source>
</evidence>
<evidence type="ECO:0000256" key="1">
    <source>
        <dbReference type="SAM" id="Coils"/>
    </source>
</evidence>
<dbReference type="Pfam" id="PF07530">
    <property type="entry name" value="PRE_C2HC"/>
    <property type="match status" value="1"/>
</dbReference>
<feature type="domain" description="Pre-C2HC" evidence="3">
    <location>
        <begin position="253"/>
        <end position="309"/>
    </location>
</feature>
<feature type="compositionally biased region" description="Low complexity" evidence="2">
    <location>
        <begin position="396"/>
        <end position="411"/>
    </location>
</feature>
<name>A0A1B6E0G7_9HEMI</name>
<evidence type="ECO:0000313" key="4">
    <source>
        <dbReference type="EMBL" id="JAS31404.1"/>
    </source>
</evidence>
<gene>
    <name evidence="4" type="ORF">g.37124</name>
</gene>
<keyword evidence="1" id="KW-0175">Coiled coil</keyword>
<feature type="region of interest" description="Disordered" evidence="2">
    <location>
        <begin position="74"/>
        <end position="150"/>
    </location>
</feature>
<sequence>MMSVNNTVTNTPNEYILSQQNQALFQENCQRSQNEQQLYIQWQYAVNGWQSANNEIIRLNSLMSDLQKQIDDLRINPSIGRPGTSIQVSTGSATPKSSRAGSPGPKKNGDTEYHTDEEELARETEWVRAKTKTKKRKLNTTPSPATPNNNKVNKFIVEKAKKEPLPPPIMVDDVKSYESLYQDMVSRIKDTVFQTKIINDKTIKINCINSEAYRAIIEILSSRGYSYHSYENKQTRLIRVMAKNLHHTCRPEGIIKELASKGYKINAAVNKLAWKNKTPLNMFMLFFENDENIEKIYGIKSILGCKVEIVPIKGTNLVPQCKRCQSYGHTIKYCCKQARCVKCAGKHLTEECRKSDKQEPKCVHCGENHPANYRGCVVAKEIQKIRNNKIQKNYNNKTINANNNNKNIGNKQTPAVQTENIKTKKPTYATILETNKEKGMDNKQNDNINQTLQLILNKITKLEKSVSNLNERVNKIESSIKKTTLNPKKT</sequence>
<feature type="region of interest" description="Disordered" evidence="2">
    <location>
        <begin position="396"/>
        <end position="416"/>
    </location>
</feature>
<proteinExistence type="predicted"/>
<accession>A0A1B6E0G7</accession>
<protein>
    <recommendedName>
        <fullName evidence="3">Pre-C2HC domain-containing protein</fullName>
    </recommendedName>
</protein>
<dbReference type="EMBL" id="GEDC01005894">
    <property type="protein sequence ID" value="JAS31404.1"/>
    <property type="molecule type" value="Transcribed_RNA"/>
</dbReference>
<feature type="coiled-coil region" evidence="1">
    <location>
        <begin position="445"/>
        <end position="486"/>
    </location>
</feature>